<reference evidence="7 8" key="1">
    <citation type="journal article" date="2007" name="Proc. Natl. Acad. Sci. U.S.A.">
        <title>Characterization of a marine gammaproteobacterium capable of aerobic anoxygenic photosynthesis.</title>
        <authorList>
            <person name="Fuchs B.M."/>
            <person name="Spring S."/>
            <person name="Teeling H."/>
            <person name="Quast C."/>
            <person name="Wulf J."/>
            <person name="Schattenhofer M."/>
            <person name="Yan S."/>
            <person name="Ferriera S."/>
            <person name="Johnson J."/>
            <person name="Glockner F.O."/>
            <person name="Amann R."/>
        </authorList>
    </citation>
    <scope>NUCLEOTIDE SEQUENCE [LARGE SCALE GENOMIC DNA]</scope>
    <source>
        <strain evidence="7">KT71</strain>
    </source>
</reference>
<dbReference type="CDD" id="cd16327">
    <property type="entry name" value="RseB"/>
    <property type="match status" value="1"/>
</dbReference>
<dbReference type="PIRSF" id="PIRSF005427">
    <property type="entry name" value="RseB"/>
    <property type="match status" value="1"/>
</dbReference>
<evidence type="ECO:0000256" key="1">
    <source>
        <dbReference type="ARBA" id="ARBA00004418"/>
    </source>
</evidence>
<dbReference type="Proteomes" id="UP000019205">
    <property type="component" value="Chromosome"/>
</dbReference>
<comment type="similarity">
    <text evidence="2">Belongs to the RseB family.</text>
</comment>
<name>A4A3V1_9GAMM</name>
<organism evidence="7 8">
    <name type="scientific">Congregibacter litoralis KT71</name>
    <dbReference type="NCBI Taxonomy" id="314285"/>
    <lineage>
        <taxon>Bacteria</taxon>
        <taxon>Pseudomonadati</taxon>
        <taxon>Pseudomonadota</taxon>
        <taxon>Gammaproteobacteria</taxon>
        <taxon>Cellvibrionales</taxon>
        <taxon>Halieaceae</taxon>
        <taxon>Congregibacter</taxon>
    </lineage>
</organism>
<evidence type="ECO:0000256" key="2">
    <source>
        <dbReference type="ARBA" id="ARBA00008150"/>
    </source>
</evidence>
<comment type="subcellular location">
    <subcellularLocation>
        <location evidence="1">Periplasm</location>
    </subcellularLocation>
</comment>
<keyword evidence="8" id="KW-1185">Reference proteome</keyword>
<dbReference type="Pfam" id="PF17188">
    <property type="entry name" value="MucB_RseB_C"/>
    <property type="match status" value="1"/>
</dbReference>
<dbReference type="PANTHER" id="PTHR38782">
    <property type="match status" value="1"/>
</dbReference>
<dbReference type="STRING" id="314285.KT71_16931"/>
<accession>A4A3V1</accession>
<dbReference type="OrthoDB" id="7067274at2"/>
<feature type="domain" description="MucB/RseB C-terminal" evidence="6">
    <location>
        <begin position="247"/>
        <end position="337"/>
    </location>
</feature>
<evidence type="ECO:0000313" key="8">
    <source>
        <dbReference type="Proteomes" id="UP000019205"/>
    </source>
</evidence>
<dbReference type="AlphaFoldDB" id="A4A3V1"/>
<keyword evidence="3" id="KW-0732">Signal</keyword>
<dbReference type="Gene3D" id="2.50.20.10">
    <property type="entry name" value="Lipoprotein localisation LolA/LolB/LppX"/>
    <property type="match status" value="1"/>
</dbReference>
<dbReference type="EMBL" id="AAOA02000001">
    <property type="protein sequence ID" value="EAQ99374.2"/>
    <property type="molecule type" value="Genomic_DNA"/>
</dbReference>
<dbReference type="HOGENOM" id="CLU_054710_0_1_6"/>
<dbReference type="Gene3D" id="3.30.200.100">
    <property type="entry name" value="MucB/RseB, C-terminal domain"/>
    <property type="match status" value="1"/>
</dbReference>
<comment type="caution">
    <text evidence="7">The sequence shown here is derived from an EMBL/GenBank/DDBJ whole genome shotgun (WGS) entry which is preliminary data.</text>
</comment>
<evidence type="ECO:0000313" key="7">
    <source>
        <dbReference type="EMBL" id="EAQ99374.2"/>
    </source>
</evidence>
<gene>
    <name evidence="7" type="ORF">KT71_16931</name>
</gene>
<dbReference type="InterPro" id="IPR038484">
    <property type="entry name" value="MucB/RseB_C_sf"/>
</dbReference>
<feature type="domain" description="MucB/RseB N-terminal" evidence="5">
    <location>
        <begin position="63"/>
        <end position="224"/>
    </location>
</feature>
<evidence type="ECO:0000259" key="5">
    <source>
        <dbReference type="Pfam" id="PF03888"/>
    </source>
</evidence>
<dbReference type="eggNOG" id="COG3026">
    <property type="taxonomic scope" value="Bacteria"/>
</dbReference>
<sequence length="339" mass="37053">MLDHSGTSSIFKRAFSRSGCGPCVGRPSDFARLSYKALTGALLSLAAAFTLAQPQCDALAPSVARLLQAMSSNAQRGNYSGVVTLQRGNDMQIMELSHRVENGQASEELSRLTGQDALVERTDHPTDCMHPGHQLLRSAEIIDGSFCGLASVYRFRVQPGDRIAGRASLRLRVEPKDMYRFGHVLELDQDTALILKSSTFAADQSVLEQFQFASISMAPRQPADAVVEYEATHPHPHESEHLRRGVAWDLAWLPEGFMPTDSVPKESQRKSYTDGLASFSVFLEPLGAAIKPGEGVERQGSTVAYTRGTLLDRRPVLVTVLGEIPTNTARMLADSVRLQ</sequence>
<proteinExistence type="inferred from homology"/>
<keyword evidence="4" id="KW-0574">Periplasm</keyword>
<dbReference type="InterPro" id="IPR005588">
    <property type="entry name" value="MucB_RseB"/>
</dbReference>
<protein>
    <submittedName>
        <fullName evidence="7">Sigma E regulatory protein, MucB/RseB</fullName>
    </submittedName>
</protein>
<evidence type="ECO:0000259" key="6">
    <source>
        <dbReference type="Pfam" id="PF17188"/>
    </source>
</evidence>
<dbReference type="Pfam" id="PF03888">
    <property type="entry name" value="MucB_RseB"/>
    <property type="match status" value="1"/>
</dbReference>
<reference evidence="7 8" key="2">
    <citation type="journal article" date="2009" name="PLoS ONE">
        <title>The photosynthetic apparatus and its regulation in the aerobic gammaproteobacterium Congregibacter litoralis gen. nov., sp. nov.</title>
        <authorList>
            <person name="Spring S."/>
            <person name="Lunsdorf H."/>
            <person name="Fuchs B.M."/>
            <person name="Tindall B.J."/>
        </authorList>
    </citation>
    <scope>NUCLEOTIDE SEQUENCE [LARGE SCALE GENOMIC DNA]</scope>
    <source>
        <strain evidence="7">KT71</strain>
    </source>
</reference>
<dbReference type="GO" id="GO:0032885">
    <property type="term" value="P:regulation of polysaccharide biosynthetic process"/>
    <property type="evidence" value="ECO:0007669"/>
    <property type="project" value="TreeGrafter"/>
</dbReference>
<dbReference type="InterPro" id="IPR033436">
    <property type="entry name" value="MucB/RseB_C"/>
</dbReference>
<dbReference type="GO" id="GO:0045152">
    <property type="term" value="F:antisigma factor binding"/>
    <property type="evidence" value="ECO:0007669"/>
    <property type="project" value="TreeGrafter"/>
</dbReference>
<evidence type="ECO:0000256" key="4">
    <source>
        <dbReference type="ARBA" id="ARBA00022764"/>
    </source>
</evidence>
<evidence type="ECO:0000256" key="3">
    <source>
        <dbReference type="ARBA" id="ARBA00022729"/>
    </source>
</evidence>
<dbReference type="GO" id="GO:0030288">
    <property type="term" value="C:outer membrane-bounded periplasmic space"/>
    <property type="evidence" value="ECO:0007669"/>
    <property type="project" value="TreeGrafter"/>
</dbReference>
<dbReference type="PANTHER" id="PTHR38782:SF1">
    <property type="entry name" value="SIGMA-E FACTOR REGULATORY PROTEIN RSEB"/>
    <property type="match status" value="1"/>
</dbReference>
<dbReference type="InterPro" id="IPR033434">
    <property type="entry name" value="MucB/RseB_N"/>
</dbReference>